<name>A0A0L7L913_OPEBR</name>
<feature type="region of interest" description="Disordered" evidence="2">
    <location>
        <begin position="54"/>
        <end position="100"/>
    </location>
</feature>
<feature type="domain" description="C2H2-type" evidence="3">
    <location>
        <begin position="116"/>
        <end position="144"/>
    </location>
</feature>
<dbReference type="Proteomes" id="UP000037510">
    <property type="component" value="Unassembled WGS sequence"/>
</dbReference>
<evidence type="ECO:0000313" key="5">
    <source>
        <dbReference type="Proteomes" id="UP000037510"/>
    </source>
</evidence>
<keyword evidence="1" id="KW-0862">Zinc</keyword>
<keyword evidence="1" id="KW-0479">Metal-binding</keyword>
<keyword evidence="5" id="KW-1185">Reference proteome</keyword>
<dbReference type="GO" id="GO:0008270">
    <property type="term" value="F:zinc ion binding"/>
    <property type="evidence" value="ECO:0007669"/>
    <property type="project" value="UniProtKB-KW"/>
</dbReference>
<feature type="region of interest" description="Disordered" evidence="2">
    <location>
        <begin position="154"/>
        <end position="179"/>
    </location>
</feature>
<dbReference type="PROSITE" id="PS50157">
    <property type="entry name" value="ZINC_FINGER_C2H2_2"/>
    <property type="match status" value="1"/>
</dbReference>
<protein>
    <recommendedName>
        <fullName evidence="3">C2H2-type domain-containing protein</fullName>
    </recommendedName>
</protein>
<gene>
    <name evidence="4" type="ORF">OBRU01_13528</name>
</gene>
<dbReference type="PROSITE" id="PS00028">
    <property type="entry name" value="ZINC_FINGER_C2H2_1"/>
    <property type="match status" value="1"/>
</dbReference>
<accession>A0A0L7L913</accession>
<evidence type="ECO:0000313" key="4">
    <source>
        <dbReference type="EMBL" id="KOB71829.1"/>
    </source>
</evidence>
<feature type="compositionally biased region" description="Basic and acidic residues" evidence="2">
    <location>
        <begin position="79"/>
        <end position="100"/>
    </location>
</feature>
<sequence>MPIITLGTTEPEAIIVDTGTLPDNFYSTLQTSDVEMQEPVDFDTKVSLITTHMDEREQNKEELADNVNTSNLSSMANKSKKDEPKKNGRPNEDSNTEALKDRSDLLEFSARSDGSVNCKLCGKIFSSRQHWYRHKYRAHVVHPPQTQRNITRCHSSAEERTGRGVSEITGDQGRKNSAS</sequence>
<evidence type="ECO:0000256" key="1">
    <source>
        <dbReference type="PROSITE-ProRule" id="PRU00042"/>
    </source>
</evidence>
<reference evidence="4 5" key="1">
    <citation type="journal article" date="2015" name="Genome Biol. Evol.">
        <title>The genome of winter moth (Operophtera brumata) provides a genomic perspective on sexual dimorphism and phenology.</title>
        <authorList>
            <person name="Derks M.F."/>
            <person name="Smit S."/>
            <person name="Salis L."/>
            <person name="Schijlen E."/>
            <person name="Bossers A."/>
            <person name="Mateman C."/>
            <person name="Pijl A.S."/>
            <person name="de Ridder D."/>
            <person name="Groenen M.A."/>
            <person name="Visser M.E."/>
            <person name="Megens H.J."/>
        </authorList>
    </citation>
    <scope>NUCLEOTIDE SEQUENCE [LARGE SCALE GENOMIC DNA]</scope>
    <source>
        <strain evidence="4">WM2013NL</strain>
        <tissue evidence="4">Head and thorax</tissue>
    </source>
</reference>
<keyword evidence="1" id="KW-0863">Zinc-finger</keyword>
<dbReference type="AlphaFoldDB" id="A0A0L7L913"/>
<organism evidence="4 5">
    <name type="scientific">Operophtera brumata</name>
    <name type="common">Winter moth</name>
    <name type="synonym">Phalaena brumata</name>
    <dbReference type="NCBI Taxonomy" id="104452"/>
    <lineage>
        <taxon>Eukaryota</taxon>
        <taxon>Metazoa</taxon>
        <taxon>Ecdysozoa</taxon>
        <taxon>Arthropoda</taxon>
        <taxon>Hexapoda</taxon>
        <taxon>Insecta</taxon>
        <taxon>Pterygota</taxon>
        <taxon>Neoptera</taxon>
        <taxon>Endopterygota</taxon>
        <taxon>Lepidoptera</taxon>
        <taxon>Glossata</taxon>
        <taxon>Ditrysia</taxon>
        <taxon>Geometroidea</taxon>
        <taxon>Geometridae</taxon>
        <taxon>Larentiinae</taxon>
        <taxon>Operophtera</taxon>
    </lineage>
</organism>
<proteinExistence type="predicted"/>
<feature type="compositionally biased region" description="Basic and acidic residues" evidence="2">
    <location>
        <begin position="54"/>
        <end position="63"/>
    </location>
</feature>
<evidence type="ECO:0000259" key="3">
    <source>
        <dbReference type="PROSITE" id="PS50157"/>
    </source>
</evidence>
<feature type="compositionally biased region" description="Polar residues" evidence="2">
    <location>
        <begin position="66"/>
        <end position="77"/>
    </location>
</feature>
<comment type="caution">
    <text evidence="4">The sequence shown here is derived from an EMBL/GenBank/DDBJ whole genome shotgun (WGS) entry which is preliminary data.</text>
</comment>
<dbReference type="InterPro" id="IPR013087">
    <property type="entry name" value="Znf_C2H2_type"/>
</dbReference>
<evidence type="ECO:0000256" key="2">
    <source>
        <dbReference type="SAM" id="MobiDB-lite"/>
    </source>
</evidence>
<dbReference type="EMBL" id="JTDY01002238">
    <property type="protein sequence ID" value="KOB71829.1"/>
    <property type="molecule type" value="Genomic_DNA"/>
</dbReference>